<evidence type="ECO:0000313" key="1">
    <source>
        <dbReference type="EMBL" id="VDP50835.1"/>
    </source>
</evidence>
<proteinExistence type="predicted"/>
<dbReference type="Proteomes" id="UP000279833">
    <property type="component" value="Unassembled WGS sequence"/>
</dbReference>
<reference evidence="1 2" key="2">
    <citation type="submission" date="2018-11" db="EMBL/GenBank/DDBJ databases">
        <authorList>
            <consortium name="Pathogen Informatics"/>
        </authorList>
    </citation>
    <scope>NUCLEOTIDE SEQUENCE [LARGE SCALE GENOMIC DNA]</scope>
    <source>
        <strain evidence="1">Dakar</strain>
        <strain evidence="2">Dakar, Senegal</strain>
    </source>
</reference>
<evidence type="ECO:0000313" key="2">
    <source>
        <dbReference type="Proteomes" id="UP000279833"/>
    </source>
</evidence>
<reference evidence="3" key="1">
    <citation type="submission" date="2016-06" db="UniProtKB">
        <authorList>
            <consortium name="WormBaseParasite"/>
        </authorList>
    </citation>
    <scope>IDENTIFICATION</scope>
</reference>
<accession>A0A183KD86</accession>
<dbReference type="AlphaFoldDB" id="A0A183KD86"/>
<keyword evidence="2" id="KW-1185">Reference proteome</keyword>
<dbReference type="WBParaSite" id="SCUD_0001298101-mRNA-1">
    <property type="protein sequence ID" value="SCUD_0001298101-mRNA-1"/>
    <property type="gene ID" value="SCUD_0001298101"/>
</dbReference>
<sequence>MKRMNNNWKELERIAQDRVGWRMLVSSLCFFTRSKRGK</sequence>
<protein>
    <submittedName>
        <fullName evidence="1 3">Uncharacterized protein</fullName>
    </submittedName>
</protein>
<gene>
    <name evidence="1" type="ORF">SCUD_LOCUS12978</name>
</gene>
<dbReference type="EMBL" id="UZAK01035513">
    <property type="protein sequence ID" value="VDP50835.1"/>
    <property type="molecule type" value="Genomic_DNA"/>
</dbReference>
<evidence type="ECO:0000313" key="3">
    <source>
        <dbReference type="WBParaSite" id="SCUD_0001298101-mRNA-1"/>
    </source>
</evidence>
<name>A0A183KD86_9TREM</name>
<organism evidence="3">
    <name type="scientific">Schistosoma curassoni</name>
    <dbReference type="NCBI Taxonomy" id="6186"/>
    <lineage>
        <taxon>Eukaryota</taxon>
        <taxon>Metazoa</taxon>
        <taxon>Spiralia</taxon>
        <taxon>Lophotrochozoa</taxon>
        <taxon>Platyhelminthes</taxon>
        <taxon>Trematoda</taxon>
        <taxon>Digenea</taxon>
        <taxon>Strigeidida</taxon>
        <taxon>Schistosomatoidea</taxon>
        <taxon>Schistosomatidae</taxon>
        <taxon>Schistosoma</taxon>
    </lineage>
</organism>